<feature type="transmembrane region" description="Helical" evidence="6">
    <location>
        <begin position="178"/>
        <end position="200"/>
    </location>
</feature>
<dbReference type="Pfam" id="PF01943">
    <property type="entry name" value="Polysacc_synt"/>
    <property type="match status" value="1"/>
</dbReference>
<keyword evidence="5 6" id="KW-0472">Membrane</keyword>
<organism evidence="7 8">
    <name type="scientific">Ectopseudomonas oleovorans</name>
    <name type="common">Pseudomonas oleovorans</name>
    <dbReference type="NCBI Taxonomy" id="301"/>
    <lineage>
        <taxon>Bacteria</taxon>
        <taxon>Pseudomonadati</taxon>
        <taxon>Pseudomonadota</taxon>
        <taxon>Gammaproteobacteria</taxon>
        <taxon>Pseudomonadales</taxon>
        <taxon>Pseudomonadaceae</taxon>
        <taxon>Ectopseudomonas</taxon>
    </lineage>
</organism>
<feature type="transmembrane region" description="Helical" evidence="6">
    <location>
        <begin position="14"/>
        <end position="36"/>
    </location>
</feature>
<evidence type="ECO:0000256" key="6">
    <source>
        <dbReference type="SAM" id="Phobius"/>
    </source>
</evidence>
<accession>A0A397NL92</accession>
<proteinExistence type="predicted"/>
<feature type="transmembrane region" description="Helical" evidence="6">
    <location>
        <begin position="362"/>
        <end position="381"/>
    </location>
</feature>
<protein>
    <submittedName>
        <fullName evidence="7">PST family polysaccharide transporter</fullName>
    </submittedName>
</protein>
<gene>
    <name evidence="7" type="ORF">DFO61_0815</name>
</gene>
<dbReference type="PANTHER" id="PTHR30250">
    <property type="entry name" value="PST FAMILY PREDICTED COLANIC ACID TRANSPORTER"/>
    <property type="match status" value="1"/>
</dbReference>
<evidence type="ECO:0000313" key="7">
    <source>
        <dbReference type="EMBL" id="RIA36343.1"/>
    </source>
</evidence>
<feature type="transmembrane region" description="Helical" evidence="6">
    <location>
        <begin position="123"/>
        <end position="140"/>
    </location>
</feature>
<dbReference type="InterPro" id="IPR050833">
    <property type="entry name" value="Poly_Biosynth_Transport"/>
</dbReference>
<comment type="subcellular location">
    <subcellularLocation>
        <location evidence="1">Cell membrane</location>
        <topology evidence="1">Multi-pass membrane protein</topology>
    </subcellularLocation>
</comment>
<feature type="transmembrane region" description="Helical" evidence="6">
    <location>
        <begin position="325"/>
        <end position="350"/>
    </location>
</feature>
<evidence type="ECO:0000256" key="4">
    <source>
        <dbReference type="ARBA" id="ARBA00022989"/>
    </source>
</evidence>
<name>A0A397NL92_ECTOL</name>
<feature type="transmembrane region" description="Helical" evidence="6">
    <location>
        <begin position="152"/>
        <end position="172"/>
    </location>
</feature>
<keyword evidence="2" id="KW-1003">Cell membrane</keyword>
<dbReference type="PANTHER" id="PTHR30250:SF11">
    <property type="entry name" value="O-ANTIGEN TRANSPORTER-RELATED"/>
    <property type="match status" value="1"/>
</dbReference>
<dbReference type="GO" id="GO:0005886">
    <property type="term" value="C:plasma membrane"/>
    <property type="evidence" value="ECO:0007669"/>
    <property type="project" value="UniProtKB-SubCell"/>
</dbReference>
<feature type="transmembrane region" description="Helical" evidence="6">
    <location>
        <begin position="48"/>
        <end position="69"/>
    </location>
</feature>
<dbReference type="RefSeq" id="WP_119691618.1">
    <property type="nucleotide sequence ID" value="NZ_QXDA01000001.1"/>
</dbReference>
<evidence type="ECO:0000313" key="8">
    <source>
        <dbReference type="Proteomes" id="UP000265836"/>
    </source>
</evidence>
<feature type="transmembrane region" description="Helical" evidence="6">
    <location>
        <begin position="262"/>
        <end position="282"/>
    </location>
</feature>
<evidence type="ECO:0000256" key="1">
    <source>
        <dbReference type="ARBA" id="ARBA00004651"/>
    </source>
</evidence>
<sequence>MLSRVLNSKESKKLAANFFSLLVLRGFQFLIPLLTFPYLVRVIGMEKFGLINFALSLSIFLGAIVQFGFGITVARDIARNRENLIEVEKIYSASMVAGVFLAVACTVPFALVVFSFDRFNDDFVLYFLAFVFVMFQSLFPEWFFRGVEEMKYIAVLSLSANALFLVSIWIFVRQEGDYLLVPFLNAISAFLIYLFSIFIIRFQFGVRFSWPGFKKVGCLYKSSSHAFIAQFSPNLYNNASIFLLGLFHGASVVGAYTAATKIIDAVVSLGYVLANTFLPYLSRNIKAHGGFQKIMLCTGIGLSVLVFFGAEVLSEVFFGLDNKDVYLYIKWLAVAVVLGFIYLTYSSNYLMISGHERLARNIALYISVIALFYTLAMIYFFGIYGAIGSLLLSRGALSMCSFFFYKKVCAKC</sequence>
<reference evidence="7 8" key="1">
    <citation type="submission" date="2018-08" db="EMBL/GenBank/DDBJ databases">
        <title>Genome sequencing of rice bacterial endophytes.</title>
        <authorList>
            <person name="Venturi V."/>
        </authorList>
    </citation>
    <scope>NUCLEOTIDE SEQUENCE [LARGE SCALE GENOMIC DNA]</scope>
    <source>
        <strain evidence="7 8">E1205</strain>
    </source>
</reference>
<feature type="transmembrane region" description="Helical" evidence="6">
    <location>
        <begin position="387"/>
        <end position="405"/>
    </location>
</feature>
<evidence type="ECO:0000256" key="5">
    <source>
        <dbReference type="ARBA" id="ARBA00023136"/>
    </source>
</evidence>
<feature type="transmembrane region" description="Helical" evidence="6">
    <location>
        <begin position="235"/>
        <end position="256"/>
    </location>
</feature>
<dbReference type="Proteomes" id="UP000265836">
    <property type="component" value="Unassembled WGS sequence"/>
</dbReference>
<evidence type="ECO:0000256" key="2">
    <source>
        <dbReference type="ARBA" id="ARBA00022475"/>
    </source>
</evidence>
<dbReference type="InterPro" id="IPR002797">
    <property type="entry name" value="Polysacc_synth"/>
</dbReference>
<comment type="caution">
    <text evidence="7">The sequence shown here is derived from an EMBL/GenBank/DDBJ whole genome shotgun (WGS) entry which is preliminary data.</text>
</comment>
<dbReference type="AlphaFoldDB" id="A0A397NL92"/>
<dbReference type="EMBL" id="QXDA01000001">
    <property type="protein sequence ID" value="RIA36343.1"/>
    <property type="molecule type" value="Genomic_DNA"/>
</dbReference>
<evidence type="ECO:0000256" key="3">
    <source>
        <dbReference type="ARBA" id="ARBA00022692"/>
    </source>
</evidence>
<keyword evidence="3 6" id="KW-0812">Transmembrane</keyword>
<feature type="transmembrane region" description="Helical" evidence="6">
    <location>
        <begin position="294"/>
        <end position="313"/>
    </location>
</feature>
<feature type="transmembrane region" description="Helical" evidence="6">
    <location>
        <begin position="90"/>
        <end position="111"/>
    </location>
</feature>
<keyword evidence="4 6" id="KW-1133">Transmembrane helix</keyword>